<protein>
    <submittedName>
        <fullName evidence="2">Uncharacterized protein</fullName>
    </submittedName>
</protein>
<keyword evidence="3" id="KW-1185">Reference proteome</keyword>
<reference evidence="2 3" key="1">
    <citation type="submission" date="2017-06" db="EMBL/GenBank/DDBJ databases">
        <authorList>
            <person name="Kim H.J."/>
            <person name="Triplett B.A."/>
        </authorList>
    </citation>
    <scope>NUCLEOTIDE SEQUENCE [LARGE SCALE GENOMIC DNA]</scope>
    <source>
        <strain evidence="2 3">DSM 13116</strain>
    </source>
</reference>
<keyword evidence="1" id="KW-0732">Signal</keyword>
<dbReference type="EMBL" id="FZOC01000008">
    <property type="protein sequence ID" value="SNS19364.1"/>
    <property type="molecule type" value="Genomic_DNA"/>
</dbReference>
<organism evidence="2 3">
    <name type="scientific">Humidesulfovibrio mexicanus</name>
    <dbReference type="NCBI Taxonomy" id="147047"/>
    <lineage>
        <taxon>Bacteria</taxon>
        <taxon>Pseudomonadati</taxon>
        <taxon>Thermodesulfobacteriota</taxon>
        <taxon>Desulfovibrionia</taxon>
        <taxon>Desulfovibrionales</taxon>
        <taxon>Desulfovibrionaceae</taxon>
        <taxon>Humidesulfovibrio</taxon>
    </lineage>
</organism>
<sequence>MSRSNCALALMALCLCLALPGNVLAKRYSSRILVGEEVYGYIEPRHEKPPYSAVLDDAHYALVGLGENQDKRFELDLKSAQDVLAFFGPSPRTDFGENDSKLYCYLSSRPGDKTAVVFTVYPDSLSVVDVHADRSAIIQAKKRCRETPMVSTAVRTPGGLRLGMTREQALTMFGAPHKAVGRRHIEYSSMRPGRPGEFVGNSLCTDTWRNVEIYFGEDDRVNGFAILVNGCD</sequence>
<feature type="chain" id="PRO_5012037260" evidence="1">
    <location>
        <begin position="26"/>
        <end position="232"/>
    </location>
</feature>
<name>A0A239CIS3_9BACT</name>
<accession>A0A239CIS3</accession>
<dbReference type="AlphaFoldDB" id="A0A239CIS3"/>
<evidence type="ECO:0000313" key="2">
    <source>
        <dbReference type="EMBL" id="SNS19364.1"/>
    </source>
</evidence>
<dbReference type="Proteomes" id="UP000198324">
    <property type="component" value="Unassembled WGS sequence"/>
</dbReference>
<feature type="signal peptide" evidence="1">
    <location>
        <begin position="1"/>
        <end position="25"/>
    </location>
</feature>
<gene>
    <name evidence="2" type="ORF">SAMN04488503_3121</name>
</gene>
<evidence type="ECO:0000313" key="3">
    <source>
        <dbReference type="Proteomes" id="UP000198324"/>
    </source>
</evidence>
<proteinExistence type="predicted"/>
<evidence type="ECO:0000256" key="1">
    <source>
        <dbReference type="SAM" id="SignalP"/>
    </source>
</evidence>